<reference evidence="12 13" key="1">
    <citation type="submission" date="2016-10" db="EMBL/GenBank/DDBJ databases">
        <authorList>
            <person name="de Groot N.N."/>
        </authorList>
    </citation>
    <scope>NUCLEOTIDE SEQUENCE [LARGE SCALE GENOMIC DNA]</scope>
    <source>
        <strain evidence="12 13">DSM 45514</strain>
    </source>
</reference>
<gene>
    <name evidence="12" type="ORF">SAMN04488112_11214</name>
</gene>
<keyword evidence="3" id="KW-0964">Secreted</keyword>
<dbReference type="InterPro" id="IPR050131">
    <property type="entry name" value="Peptidase_S8_subtilisin-like"/>
</dbReference>
<dbReference type="PROSITE" id="PS00136">
    <property type="entry name" value="SUBTILASE_ASP"/>
    <property type="match status" value="1"/>
</dbReference>
<dbReference type="SUPFAM" id="SSF52743">
    <property type="entry name" value="Subtilisin-like"/>
    <property type="match status" value="1"/>
</dbReference>
<dbReference type="PANTHER" id="PTHR43806:SF11">
    <property type="entry name" value="CEREVISIN-RELATED"/>
    <property type="match status" value="1"/>
</dbReference>
<comment type="subcellular location">
    <subcellularLocation>
        <location evidence="1">Secreted</location>
    </subcellularLocation>
</comment>
<evidence type="ECO:0000256" key="1">
    <source>
        <dbReference type="ARBA" id="ARBA00004613"/>
    </source>
</evidence>
<organism evidence="12 13">
    <name type="scientific">Melghirimyces thermohalophilus</name>
    <dbReference type="NCBI Taxonomy" id="1236220"/>
    <lineage>
        <taxon>Bacteria</taxon>
        <taxon>Bacillati</taxon>
        <taxon>Bacillota</taxon>
        <taxon>Bacilli</taxon>
        <taxon>Bacillales</taxon>
        <taxon>Thermoactinomycetaceae</taxon>
        <taxon>Melghirimyces</taxon>
    </lineage>
</organism>
<feature type="active site" description="Charge relay system" evidence="7">
    <location>
        <position position="324"/>
    </location>
</feature>
<dbReference type="EMBL" id="FMZA01000012">
    <property type="protein sequence ID" value="SDC63247.1"/>
    <property type="molecule type" value="Genomic_DNA"/>
</dbReference>
<feature type="domain" description="Fervidolysin-like N-terminal prodomain" evidence="11">
    <location>
        <begin position="27"/>
        <end position="93"/>
    </location>
</feature>
<evidence type="ECO:0000313" key="13">
    <source>
        <dbReference type="Proteomes" id="UP000199387"/>
    </source>
</evidence>
<dbReference type="InterPro" id="IPR022398">
    <property type="entry name" value="Peptidase_S8_His-AS"/>
</dbReference>
<dbReference type="InterPro" id="IPR054399">
    <property type="entry name" value="Fervidolysin-like_N_prodom"/>
</dbReference>
<protein>
    <submittedName>
        <fullName evidence="12">Thermitase</fullName>
    </submittedName>
</protein>
<dbReference type="GO" id="GO:0006508">
    <property type="term" value="P:proteolysis"/>
    <property type="evidence" value="ECO:0007669"/>
    <property type="project" value="UniProtKB-KW"/>
</dbReference>
<dbReference type="GO" id="GO:0005576">
    <property type="term" value="C:extracellular region"/>
    <property type="evidence" value="ECO:0007669"/>
    <property type="project" value="UniProtKB-SubCell"/>
</dbReference>
<dbReference type="Proteomes" id="UP000199387">
    <property type="component" value="Unassembled WGS sequence"/>
</dbReference>
<evidence type="ECO:0000256" key="4">
    <source>
        <dbReference type="ARBA" id="ARBA00022670"/>
    </source>
</evidence>
<proteinExistence type="inferred from homology"/>
<dbReference type="Pfam" id="PF22148">
    <property type="entry name" value="Fervidolysin_NPro-like"/>
    <property type="match status" value="1"/>
</dbReference>
<dbReference type="PANTHER" id="PTHR43806">
    <property type="entry name" value="PEPTIDASE S8"/>
    <property type="match status" value="1"/>
</dbReference>
<keyword evidence="5 7" id="KW-0378">Hydrolase</keyword>
<feature type="chain" id="PRO_5011631788" evidence="9">
    <location>
        <begin position="21"/>
        <end position="378"/>
    </location>
</feature>
<dbReference type="Pfam" id="PF00082">
    <property type="entry name" value="Peptidase_S8"/>
    <property type="match status" value="1"/>
</dbReference>
<dbReference type="InterPro" id="IPR023827">
    <property type="entry name" value="Peptidase_S8_Asp-AS"/>
</dbReference>
<comment type="similarity">
    <text evidence="2 7 8">Belongs to the peptidase S8 family.</text>
</comment>
<dbReference type="InterPro" id="IPR036852">
    <property type="entry name" value="Peptidase_S8/S53_dom_sf"/>
</dbReference>
<feature type="signal peptide" evidence="9">
    <location>
        <begin position="1"/>
        <end position="20"/>
    </location>
</feature>
<evidence type="ECO:0000256" key="6">
    <source>
        <dbReference type="ARBA" id="ARBA00022825"/>
    </source>
</evidence>
<evidence type="ECO:0000256" key="2">
    <source>
        <dbReference type="ARBA" id="ARBA00011073"/>
    </source>
</evidence>
<dbReference type="InterPro" id="IPR000209">
    <property type="entry name" value="Peptidase_S8/S53_dom"/>
</dbReference>
<sequence>MALASVFLLAAALILPSAMADWDRPPADGEIIVKYKERTPAGVLSTLHEKVDAHLLDRNQRLDFDVVQVESDLIEKVLEAYQNNPYVEYAERNITFHAYGAPDDPQYSRQWGLRQVKASSAWEITQGESGVTVAVLDTGVDYKHPDLSDKVLRGADYVEGDGDPMDENGHGTHVAGTVAASTNNGTGIAGMAPGVNLYAVRVLDEEGSGSLDDVASGIVDAVDAGAQVINLSLGATKGSETLQNAVQYAKSHGALVVAAAGNEGESTPSYPAFYEETLSVAAIDNNDEKADFTNYGKWVEIAAPGVDIVSAVPDGGYRTLSGTSMATPYVSGVAGLLASQGRNASEVRAAIENTADSISGTGVYWSKGRIDAAEAVRY</sequence>
<evidence type="ECO:0000256" key="7">
    <source>
        <dbReference type="PROSITE-ProRule" id="PRU01240"/>
    </source>
</evidence>
<dbReference type="PRINTS" id="PR00723">
    <property type="entry name" value="SUBTILISIN"/>
</dbReference>
<dbReference type="InterPro" id="IPR034084">
    <property type="entry name" value="Thermitase-like_dom"/>
</dbReference>
<evidence type="ECO:0000259" key="11">
    <source>
        <dbReference type="Pfam" id="PF22148"/>
    </source>
</evidence>
<evidence type="ECO:0000256" key="5">
    <source>
        <dbReference type="ARBA" id="ARBA00022801"/>
    </source>
</evidence>
<dbReference type="CDD" id="cd07484">
    <property type="entry name" value="Peptidases_S8_Thermitase_like"/>
    <property type="match status" value="1"/>
</dbReference>
<dbReference type="PROSITE" id="PS00138">
    <property type="entry name" value="SUBTILASE_SER"/>
    <property type="match status" value="1"/>
</dbReference>
<dbReference type="PROSITE" id="PS00137">
    <property type="entry name" value="SUBTILASE_HIS"/>
    <property type="match status" value="1"/>
</dbReference>
<dbReference type="PROSITE" id="PS51892">
    <property type="entry name" value="SUBTILASE"/>
    <property type="match status" value="1"/>
</dbReference>
<keyword evidence="13" id="KW-1185">Reference proteome</keyword>
<dbReference type="AlphaFoldDB" id="A0A1G6N772"/>
<accession>A0A1G6N772</accession>
<evidence type="ECO:0000256" key="8">
    <source>
        <dbReference type="RuleBase" id="RU003355"/>
    </source>
</evidence>
<dbReference type="InterPro" id="IPR023828">
    <property type="entry name" value="Peptidase_S8_Ser-AS"/>
</dbReference>
<feature type="active site" description="Charge relay system" evidence="7">
    <location>
        <position position="137"/>
    </location>
</feature>
<keyword evidence="6 7" id="KW-0720">Serine protease</keyword>
<feature type="active site" description="Charge relay system" evidence="7">
    <location>
        <position position="170"/>
    </location>
</feature>
<dbReference type="STRING" id="1236220.SAMN04488112_11214"/>
<dbReference type="Gene3D" id="3.40.50.200">
    <property type="entry name" value="Peptidase S8/S53 domain"/>
    <property type="match status" value="1"/>
</dbReference>
<feature type="domain" description="Peptidase S8/S53" evidence="10">
    <location>
        <begin position="129"/>
        <end position="357"/>
    </location>
</feature>
<evidence type="ECO:0000259" key="10">
    <source>
        <dbReference type="Pfam" id="PF00082"/>
    </source>
</evidence>
<evidence type="ECO:0000256" key="9">
    <source>
        <dbReference type="SAM" id="SignalP"/>
    </source>
</evidence>
<evidence type="ECO:0000313" key="12">
    <source>
        <dbReference type="EMBL" id="SDC63247.1"/>
    </source>
</evidence>
<evidence type="ECO:0000256" key="3">
    <source>
        <dbReference type="ARBA" id="ARBA00022525"/>
    </source>
</evidence>
<dbReference type="InterPro" id="IPR015500">
    <property type="entry name" value="Peptidase_S8_subtilisin-rel"/>
</dbReference>
<dbReference type="RefSeq" id="WP_245662228.1">
    <property type="nucleotide sequence ID" value="NZ_FMZA01000012.1"/>
</dbReference>
<name>A0A1G6N772_9BACL</name>
<keyword evidence="9" id="KW-0732">Signal</keyword>
<dbReference type="GO" id="GO:0004252">
    <property type="term" value="F:serine-type endopeptidase activity"/>
    <property type="evidence" value="ECO:0007669"/>
    <property type="project" value="UniProtKB-UniRule"/>
</dbReference>
<keyword evidence="4 7" id="KW-0645">Protease</keyword>